<sequence>MSQARYLGPPRGLRREHRTHARRNVHASSVKIRCRSEGGEEEEQPDQRRKTGVEGKPERKNEATKEEKPAWMEV</sequence>
<feature type="compositionally biased region" description="Basic and acidic residues" evidence="1">
    <location>
        <begin position="45"/>
        <end position="74"/>
    </location>
</feature>
<gene>
    <name evidence="2" type="ORF">NDU88_002116</name>
</gene>
<evidence type="ECO:0000313" key="2">
    <source>
        <dbReference type="EMBL" id="KAJ1096986.1"/>
    </source>
</evidence>
<dbReference type="AlphaFoldDB" id="A0AAV7M0L1"/>
<evidence type="ECO:0000256" key="1">
    <source>
        <dbReference type="SAM" id="MobiDB-lite"/>
    </source>
</evidence>
<proteinExistence type="predicted"/>
<feature type="region of interest" description="Disordered" evidence="1">
    <location>
        <begin position="1"/>
        <end position="74"/>
    </location>
</feature>
<reference evidence="2" key="1">
    <citation type="journal article" date="2022" name="bioRxiv">
        <title>Sequencing and chromosome-scale assembly of the giantPleurodeles waltlgenome.</title>
        <authorList>
            <person name="Brown T."/>
            <person name="Elewa A."/>
            <person name="Iarovenko S."/>
            <person name="Subramanian E."/>
            <person name="Araus A.J."/>
            <person name="Petzold A."/>
            <person name="Susuki M."/>
            <person name="Suzuki K.-i.T."/>
            <person name="Hayashi T."/>
            <person name="Toyoda A."/>
            <person name="Oliveira C."/>
            <person name="Osipova E."/>
            <person name="Leigh N.D."/>
            <person name="Simon A."/>
            <person name="Yun M.H."/>
        </authorList>
    </citation>
    <scope>NUCLEOTIDE SEQUENCE</scope>
    <source>
        <strain evidence="2">20211129_DDA</strain>
        <tissue evidence="2">Liver</tissue>
    </source>
</reference>
<dbReference type="EMBL" id="JANPWB010000014">
    <property type="protein sequence ID" value="KAJ1096986.1"/>
    <property type="molecule type" value="Genomic_DNA"/>
</dbReference>
<comment type="caution">
    <text evidence="2">The sequence shown here is derived from an EMBL/GenBank/DDBJ whole genome shotgun (WGS) entry which is preliminary data.</text>
</comment>
<accession>A0AAV7M0L1</accession>
<name>A0AAV7M0L1_PLEWA</name>
<dbReference type="Proteomes" id="UP001066276">
    <property type="component" value="Chromosome 10"/>
</dbReference>
<protein>
    <submittedName>
        <fullName evidence="2">Uncharacterized protein</fullName>
    </submittedName>
</protein>
<feature type="compositionally biased region" description="Basic residues" evidence="1">
    <location>
        <begin position="12"/>
        <end position="25"/>
    </location>
</feature>
<evidence type="ECO:0000313" key="3">
    <source>
        <dbReference type="Proteomes" id="UP001066276"/>
    </source>
</evidence>
<organism evidence="2 3">
    <name type="scientific">Pleurodeles waltl</name>
    <name type="common">Iberian ribbed newt</name>
    <dbReference type="NCBI Taxonomy" id="8319"/>
    <lineage>
        <taxon>Eukaryota</taxon>
        <taxon>Metazoa</taxon>
        <taxon>Chordata</taxon>
        <taxon>Craniata</taxon>
        <taxon>Vertebrata</taxon>
        <taxon>Euteleostomi</taxon>
        <taxon>Amphibia</taxon>
        <taxon>Batrachia</taxon>
        <taxon>Caudata</taxon>
        <taxon>Salamandroidea</taxon>
        <taxon>Salamandridae</taxon>
        <taxon>Pleurodelinae</taxon>
        <taxon>Pleurodeles</taxon>
    </lineage>
</organism>
<keyword evidence="3" id="KW-1185">Reference proteome</keyword>